<dbReference type="SUPFAM" id="SSF53955">
    <property type="entry name" value="Lysozyme-like"/>
    <property type="match status" value="1"/>
</dbReference>
<evidence type="ECO:0000313" key="4">
    <source>
        <dbReference type="Proteomes" id="UP000829401"/>
    </source>
</evidence>
<keyword evidence="1" id="KW-0812">Transmembrane</keyword>
<name>A0A9E7CXN8_ALIAG</name>
<dbReference type="OrthoDB" id="2372066at2"/>
<dbReference type="Proteomes" id="UP000829401">
    <property type="component" value="Plasmid pDSM3922.1"/>
</dbReference>
<dbReference type="RefSeq" id="WP_161624366.1">
    <property type="nucleotide sequence ID" value="NZ_AURB01000150.1"/>
</dbReference>
<protein>
    <submittedName>
        <fullName evidence="3">Transglycosylase SLT domain-containing protein</fullName>
    </submittedName>
</protein>
<keyword evidence="1" id="KW-0472">Membrane</keyword>
<dbReference type="Gene3D" id="1.10.530.10">
    <property type="match status" value="1"/>
</dbReference>
<gene>
    <name evidence="3" type="ORF">K1I37_21135</name>
</gene>
<organism evidence="3 4">
    <name type="scientific">Alicyclobacillus acidoterrestris (strain ATCC 49025 / DSM 3922 / CIP 106132 / NCIMB 13137 / GD3B)</name>
    <dbReference type="NCBI Taxonomy" id="1356854"/>
    <lineage>
        <taxon>Bacteria</taxon>
        <taxon>Bacillati</taxon>
        <taxon>Bacillota</taxon>
        <taxon>Bacilli</taxon>
        <taxon>Bacillales</taxon>
        <taxon>Alicyclobacillaceae</taxon>
        <taxon>Alicyclobacillus</taxon>
    </lineage>
</organism>
<keyword evidence="4" id="KW-1185">Reference proteome</keyword>
<dbReference type="InterPro" id="IPR008258">
    <property type="entry name" value="Transglycosylase_SLT_dom_1"/>
</dbReference>
<dbReference type="AlphaFoldDB" id="A0A9E7CXN8"/>
<evidence type="ECO:0000259" key="2">
    <source>
        <dbReference type="Pfam" id="PF01464"/>
    </source>
</evidence>
<keyword evidence="3" id="KW-0614">Plasmid</keyword>
<reference evidence="4" key="1">
    <citation type="journal article" date="2022" name="G3 (Bethesda)">
        <title>Unveiling the complete genome sequence of Alicyclobacillus acidoterrestris DSM 3922T, a taint-producing strain.</title>
        <authorList>
            <person name="Leonardo I.C."/>
            <person name="Barreto Crespo M.T."/>
            <person name="Gaspar F.B."/>
        </authorList>
    </citation>
    <scope>NUCLEOTIDE SEQUENCE [LARGE SCALE GENOMIC DNA]</scope>
    <source>
        <strain evidence="4">DSM 3922</strain>
    </source>
</reference>
<feature type="transmembrane region" description="Helical" evidence="1">
    <location>
        <begin position="20"/>
        <end position="46"/>
    </location>
</feature>
<evidence type="ECO:0000256" key="1">
    <source>
        <dbReference type="SAM" id="Phobius"/>
    </source>
</evidence>
<sequence length="397" mass="44026">MNRKLTRVTKVAASFGTRKLILWGLCASVPCLLPVMLFFIIIAVIANVTGTFYLGSFTGIHLKNQQKFTVEDQSIKNTYTNVANEWKNGLDTQQQNIVITYQQYMPASVLLTLGKFVDNYKSKNQQSAAQSYYNLLAPKYTWVKGDGETITKERDSNGIVTHISHFTVWELRKSVIWDGTFTSTWGTKTIGGFTNGVGTETIEPYMESENMTYNESEFYAAAKKYGFKQSVVNPLWFDAIYSMQYAEYQAGDQNANLNDPNVQQWGPIFGNSAPVVPPVPVGAGTVANKAQVEQWVNEAIALDAPYGITSSWMPTIMQIIAIEDASGNPYAENPILVMGQHATGIMQTLPSTFQEFEVPGHTNIFNPVDNIAAAMRYILKEYGDPAKALAEEANGGY</sequence>
<keyword evidence="1" id="KW-1133">Transmembrane helix</keyword>
<dbReference type="EMBL" id="CP080468">
    <property type="protein sequence ID" value="UNO51083.1"/>
    <property type="molecule type" value="Genomic_DNA"/>
</dbReference>
<dbReference type="Pfam" id="PF01464">
    <property type="entry name" value="SLT"/>
    <property type="match status" value="1"/>
</dbReference>
<accession>A0A9E7CXN8</accession>
<dbReference type="InterPro" id="IPR023346">
    <property type="entry name" value="Lysozyme-like_dom_sf"/>
</dbReference>
<geneLocation type="plasmid" evidence="4">
    <name>pDSM3922.1</name>
</geneLocation>
<evidence type="ECO:0000313" key="3">
    <source>
        <dbReference type="EMBL" id="UNO51083.1"/>
    </source>
</evidence>
<feature type="domain" description="Transglycosylase SLT" evidence="2">
    <location>
        <begin position="314"/>
        <end position="382"/>
    </location>
</feature>
<proteinExistence type="predicted"/>
<dbReference type="KEGG" id="aaco:K1I37_21135"/>